<reference evidence="2 12" key="1">
    <citation type="submission" date="2015-09" db="EMBL/GenBank/DDBJ databases">
        <authorList>
            <consortium name="Pathogen Informatics"/>
        </authorList>
    </citation>
    <scope>NUCLEOTIDE SEQUENCE [LARGE SCALE GENOMIC DNA]</scope>
    <source>
        <strain evidence="2 12">2789STDY5834899</strain>
    </source>
</reference>
<evidence type="ECO:0000313" key="13">
    <source>
        <dbReference type="Proteomes" id="UP000283616"/>
    </source>
</evidence>
<dbReference type="EMBL" id="WCRS01000003">
    <property type="protein sequence ID" value="KAB4476918.1"/>
    <property type="molecule type" value="Genomic_DNA"/>
</dbReference>
<feature type="signal peptide" evidence="1">
    <location>
        <begin position="1"/>
        <end position="20"/>
    </location>
</feature>
<reference evidence="13 14" key="2">
    <citation type="submission" date="2018-08" db="EMBL/GenBank/DDBJ databases">
        <title>A genome reference for cultivated species of the human gut microbiota.</title>
        <authorList>
            <person name="Zou Y."/>
            <person name="Xue W."/>
            <person name="Luo G."/>
        </authorList>
    </citation>
    <scope>NUCLEOTIDE SEQUENCE [LARGE SCALE GENOMIC DNA]</scope>
    <source>
        <strain evidence="8 13">AF37-12</strain>
        <strain evidence="7 14">AM30-26</strain>
    </source>
</reference>
<dbReference type="RefSeq" id="WP_008760880.1">
    <property type="nucleotide sequence ID" value="NZ_AP022660.1"/>
</dbReference>
<evidence type="ECO:0000313" key="16">
    <source>
        <dbReference type="Proteomes" id="UP000440614"/>
    </source>
</evidence>
<organism evidence="2 12">
    <name type="scientific">Bacteroides thetaiotaomicron</name>
    <dbReference type="NCBI Taxonomy" id="818"/>
    <lineage>
        <taxon>Bacteria</taxon>
        <taxon>Pseudomonadati</taxon>
        <taxon>Bacteroidota</taxon>
        <taxon>Bacteroidia</taxon>
        <taxon>Bacteroidales</taxon>
        <taxon>Bacteroidaceae</taxon>
        <taxon>Bacteroides</taxon>
    </lineage>
</organism>
<keyword evidence="1" id="KW-0732">Signal</keyword>
<dbReference type="EMBL" id="QSJP01000022">
    <property type="protein sequence ID" value="RHD83556.1"/>
    <property type="molecule type" value="Genomic_DNA"/>
</dbReference>
<dbReference type="EMBL" id="WCRW01000011">
    <property type="protein sequence ID" value="KAB4454417.1"/>
    <property type="molecule type" value="Genomic_DNA"/>
</dbReference>
<gene>
    <name evidence="8" type="ORF">DW011_22645</name>
    <name evidence="7" type="ORF">DW780_20655</name>
    <name evidence="2" type="ORF">ERS852511_01030</name>
    <name evidence="6" type="ORF">GAN59_07015</name>
    <name evidence="4" type="ORF">GAN75_16200</name>
    <name evidence="5" type="ORF">GAN93_01805</name>
    <name evidence="3" type="ORF">GAO51_25185</name>
    <name evidence="10" type="ORF">KQP59_07155</name>
    <name evidence="9" type="ORF">KQP68_23170</name>
    <name evidence="11" type="ORF">KQP74_23845</name>
</gene>
<dbReference type="Proteomes" id="UP001156218">
    <property type="component" value="Chromosome"/>
</dbReference>
<dbReference type="PROSITE" id="PS51257">
    <property type="entry name" value="PROKAR_LIPOPROTEIN"/>
    <property type="match status" value="1"/>
</dbReference>
<dbReference type="Proteomes" id="UP000095576">
    <property type="component" value="Unassembled WGS sequence"/>
</dbReference>
<dbReference type="EMBL" id="WCSY01000034">
    <property type="protein sequence ID" value="KAB4305760.1"/>
    <property type="molecule type" value="Genomic_DNA"/>
</dbReference>
<evidence type="ECO:0000313" key="11">
    <source>
        <dbReference type="EMBL" id="UYU90916.1"/>
    </source>
</evidence>
<accession>A0A174K9L0</accession>
<dbReference type="Pfam" id="PF14135">
    <property type="entry name" value="DUF4302"/>
    <property type="match status" value="1"/>
</dbReference>
<dbReference type="Proteomes" id="UP000283616">
    <property type="component" value="Unassembled WGS sequence"/>
</dbReference>
<dbReference type="Proteomes" id="UP000460317">
    <property type="component" value="Unassembled WGS sequence"/>
</dbReference>
<evidence type="ECO:0000313" key="5">
    <source>
        <dbReference type="EMBL" id="KAB4455736.1"/>
    </source>
</evidence>
<dbReference type="Proteomes" id="UP001156216">
    <property type="component" value="Chromosome"/>
</dbReference>
<dbReference type="EMBL" id="QROV01000037">
    <property type="protein sequence ID" value="RHL53408.1"/>
    <property type="molecule type" value="Genomic_DNA"/>
</dbReference>
<evidence type="ECO:0000313" key="2">
    <source>
        <dbReference type="EMBL" id="CUP06215.1"/>
    </source>
</evidence>
<name>A0A174K9L0_BACT4</name>
<dbReference type="Proteomes" id="UP000440614">
    <property type="component" value="Unassembled WGS sequence"/>
</dbReference>
<evidence type="ECO:0000313" key="9">
    <source>
        <dbReference type="EMBL" id="UYU66420.1"/>
    </source>
</evidence>
<dbReference type="InterPro" id="IPR025396">
    <property type="entry name" value="DUF4302"/>
</dbReference>
<proteinExistence type="predicted"/>
<dbReference type="EMBL" id="CZAP01000002">
    <property type="protein sequence ID" value="CUP06215.1"/>
    <property type="molecule type" value="Genomic_DNA"/>
</dbReference>
<evidence type="ECO:0000313" key="7">
    <source>
        <dbReference type="EMBL" id="RHD83556.1"/>
    </source>
</evidence>
<dbReference type="EMBL" id="CP083681">
    <property type="protein sequence ID" value="UYU72872.1"/>
    <property type="molecule type" value="Genomic_DNA"/>
</dbReference>
<dbReference type="EMBL" id="WCSB01000001">
    <property type="protein sequence ID" value="KAB4455736.1"/>
    <property type="molecule type" value="Genomic_DNA"/>
</dbReference>
<reference evidence="15 16" key="3">
    <citation type="journal article" date="2019" name="Nat. Med.">
        <title>A library of human gut bacterial isolates paired with longitudinal multiomics data enables mechanistic microbiome research.</title>
        <authorList>
            <person name="Poyet M."/>
            <person name="Groussin M."/>
            <person name="Gibbons S.M."/>
            <person name="Avila-Pacheco J."/>
            <person name="Jiang X."/>
            <person name="Kearney S.M."/>
            <person name="Perrotta A.R."/>
            <person name="Berdy B."/>
            <person name="Zhao S."/>
            <person name="Lieberman T.D."/>
            <person name="Swanson P.K."/>
            <person name="Smith M."/>
            <person name="Roesemann S."/>
            <person name="Alexander J.E."/>
            <person name="Rich S.A."/>
            <person name="Livny J."/>
            <person name="Vlamakis H."/>
            <person name="Clish C."/>
            <person name="Bullock K."/>
            <person name="Deik A."/>
            <person name="Scott J."/>
            <person name="Pierce K.A."/>
            <person name="Xavier R.J."/>
            <person name="Alm E.J."/>
        </authorList>
    </citation>
    <scope>NUCLEOTIDE SEQUENCE [LARGE SCALE GENOMIC DNA]</scope>
    <source>
        <strain evidence="6 18">BIOML-A156</strain>
        <strain evidence="4 15">BIOML-A160</strain>
        <strain evidence="5 17">BIOML-A165</strain>
        <strain evidence="3 16">BIOML-A188</strain>
    </source>
</reference>
<evidence type="ECO:0000313" key="3">
    <source>
        <dbReference type="EMBL" id="KAB4305760.1"/>
    </source>
</evidence>
<evidence type="ECO:0000313" key="15">
    <source>
        <dbReference type="Proteomes" id="UP000436825"/>
    </source>
</evidence>
<sequence length="411" mass="46443">MKKLIYIMLSLCCLVFYSCGMTEPWKDWEHEGDMSADRLRPSEVKELLCAADGWKMIYQGVTFYFQFDEEGNVASDSDETLLKNEVGTDYSLDFQGEKAVLLTLLNGGMLQYLNENSETTFVITGYSDSQITAVGQTHGKEMILTPVSTAALQQAKERKRLAIIAYNKAQAMDLLKGELNNGVFRRSSSSFLAHYLIICDESNNWKVKISAIDNGVVKHTEYPMIIDTTNDENAVLTLGSNVTVDGISLNKLYYNYLNGEIETDNANVVCDTRKASDIAAWYADGWKTHIVDQDEIHADFKGIFHSGVEFDDRNPRNLIACPWSGMGSYIGFAVTMTADNATGRIFISLGEPYDLFGWNNNPADYNRVQQDYSKFLSFCVSEDGFYWSYDDNDSMVYVLSATGERWFRMKK</sequence>
<dbReference type="EMBL" id="CP083680">
    <property type="protein sequence ID" value="UYU66420.1"/>
    <property type="molecule type" value="Genomic_DNA"/>
</dbReference>
<dbReference type="Proteomes" id="UP000284785">
    <property type="component" value="Unassembled WGS sequence"/>
</dbReference>
<evidence type="ECO:0000313" key="14">
    <source>
        <dbReference type="Proteomes" id="UP000284785"/>
    </source>
</evidence>
<dbReference type="Proteomes" id="UP001162960">
    <property type="component" value="Chromosome"/>
</dbReference>
<evidence type="ECO:0000313" key="19">
    <source>
        <dbReference type="Proteomes" id="UP001156218"/>
    </source>
</evidence>
<dbReference type="Proteomes" id="UP000436825">
    <property type="component" value="Unassembled WGS sequence"/>
</dbReference>
<dbReference type="AlphaFoldDB" id="A0A174K9L0"/>
<evidence type="ECO:0000313" key="4">
    <source>
        <dbReference type="EMBL" id="KAB4454417.1"/>
    </source>
</evidence>
<dbReference type="EMBL" id="CP083685">
    <property type="protein sequence ID" value="UYU90916.1"/>
    <property type="molecule type" value="Genomic_DNA"/>
</dbReference>
<feature type="chain" id="PRO_5014251786" evidence="1">
    <location>
        <begin position="21"/>
        <end position="411"/>
    </location>
</feature>
<evidence type="ECO:0000313" key="18">
    <source>
        <dbReference type="Proteomes" id="UP000488521"/>
    </source>
</evidence>
<evidence type="ECO:0000256" key="1">
    <source>
        <dbReference type="SAM" id="SignalP"/>
    </source>
</evidence>
<evidence type="ECO:0000313" key="12">
    <source>
        <dbReference type="Proteomes" id="UP000095576"/>
    </source>
</evidence>
<dbReference type="Proteomes" id="UP000488521">
    <property type="component" value="Unassembled WGS sequence"/>
</dbReference>
<evidence type="ECO:0000313" key="17">
    <source>
        <dbReference type="Proteomes" id="UP000460317"/>
    </source>
</evidence>
<evidence type="ECO:0000313" key="10">
    <source>
        <dbReference type="EMBL" id="UYU72872.1"/>
    </source>
</evidence>
<protein>
    <submittedName>
        <fullName evidence="3">DUF4302 domain-containing protein</fullName>
    </submittedName>
</protein>
<evidence type="ECO:0000313" key="8">
    <source>
        <dbReference type="EMBL" id="RHL53408.1"/>
    </source>
</evidence>
<reference evidence="9 19" key="4">
    <citation type="submission" date="2021-06" db="EMBL/GenBank/DDBJ databases">
        <title>Interrogation of the integrated mobile genetic elements in gut-associated Bacteroides with a consensus prediction approach.</title>
        <authorList>
            <person name="Campbell D.E."/>
            <person name="Leigh J.R."/>
            <person name="Kim T."/>
            <person name="England W."/>
            <person name="Whitaker R.J."/>
            <person name="Degnan P.H."/>
        </authorList>
    </citation>
    <scope>NUCLEOTIDE SEQUENCE</scope>
    <source>
        <strain evidence="11">VPI-3443</strain>
        <strain evidence="10">VPI-BTDOT2</strain>
        <strain evidence="9 19">WAL8669</strain>
    </source>
</reference>
<evidence type="ECO:0000313" key="6">
    <source>
        <dbReference type="EMBL" id="KAB4476918.1"/>
    </source>
</evidence>